<evidence type="ECO:0000313" key="1">
    <source>
        <dbReference type="EMBL" id="PKU79946.1"/>
    </source>
</evidence>
<evidence type="ECO:0000313" key="2">
    <source>
        <dbReference type="Proteomes" id="UP000233837"/>
    </source>
</evidence>
<proteinExistence type="predicted"/>
<gene>
    <name evidence="1" type="ORF">MA16_Dca025101</name>
</gene>
<protein>
    <submittedName>
        <fullName evidence="1">Uncharacterized protein</fullName>
    </submittedName>
</protein>
<sequence>MLRNVLVRQHRQVVLGPSQSARVASVNLQYLVLQQKSQRAVLQFQHQCIF</sequence>
<organism evidence="1 2">
    <name type="scientific">Dendrobium catenatum</name>
    <dbReference type="NCBI Taxonomy" id="906689"/>
    <lineage>
        <taxon>Eukaryota</taxon>
        <taxon>Viridiplantae</taxon>
        <taxon>Streptophyta</taxon>
        <taxon>Embryophyta</taxon>
        <taxon>Tracheophyta</taxon>
        <taxon>Spermatophyta</taxon>
        <taxon>Magnoliopsida</taxon>
        <taxon>Liliopsida</taxon>
        <taxon>Asparagales</taxon>
        <taxon>Orchidaceae</taxon>
        <taxon>Epidendroideae</taxon>
        <taxon>Malaxideae</taxon>
        <taxon>Dendrobiinae</taxon>
        <taxon>Dendrobium</taxon>
    </lineage>
</organism>
<reference evidence="1 2" key="2">
    <citation type="journal article" date="2017" name="Nature">
        <title>The Apostasia genome and the evolution of orchids.</title>
        <authorList>
            <person name="Zhang G.Q."/>
            <person name="Liu K.W."/>
            <person name="Li Z."/>
            <person name="Lohaus R."/>
            <person name="Hsiao Y.Y."/>
            <person name="Niu S.C."/>
            <person name="Wang J.Y."/>
            <person name="Lin Y.C."/>
            <person name="Xu Q."/>
            <person name="Chen L.J."/>
            <person name="Yoshida K."/>
            <person name="Fujiwara S."/>
            <person name="Wang Z.W."/>
            <person name="Zhang Y.Q."/>
            <person name="Mitsuda N."/>
            <person name="Wang M."/>
            <person name="Liu G.H."/>
            <person name="Pecoraro L."/>
            <person name="Huang H.X."/>
            <person name="Xiao X.J."/>
            <person name="Lin M."/>
            <person name="Wu X.Y."/>
            <person name="Wu W.L."/>
            <person name="Chen Y.Y."/>
            <person name="Chang S.B."/>
            <person name="Sakamoto S."/>
            <person name="Ohme-Takagi M."/>
            <person name="Yagi M."/>
            <person name="Zeng S.J."/>
            <person name="Shen C.Y."/>
            <person name="Yeh C.M."/>
            <person name="Luo Y.B."/>
            <person name="Tsai W.C."/>
            <person name="Van de Peer Y."/>
            <person name="Liu Z.J."/>
        </authorList>
    </citation>
    <scope>NUCLEOTIDE SEQUENCE [LARGE SCALE GENOMIC DNA]</scope>
    <source>
        <tissue evidence="1">The whole plant</tissue>
    </source>
</reference>
<accession>A0A2I0WWA6</accession>
<keyword evidence="2" id="KW-1185">Reference proteome</keyword>
<dbReference type="EMBL" id="KZ502400">
    <property type="protein sequence ID" value="PKU79946.1"/>
    <property type="molecule type" value="Genomic_DNA"/>
</dbReference>
<dbReference type="Proteomes" id="UP000233837">
    <property type="component" value="Unassembled WGS sequence"/>
</dbReference>
<dbReference type="AlphaFoldDB" id="A0A2I0WWA6"/>
<reference evidence="1 2" key="1">
    <citation type="journal article" date="2016" name="Sci. Rep.">
        <title>The Dendrobium catenatum Lindl. genome sequence provides insights into polysaccharide synthase, floral development and adaptive evolution.</title>
        <authorList>
            <person name="Zhang G.Q."/>
            <person name="Xu Q."/>
            <person name="Bian C."/>
            <person name="Tsai W.C."/>
            <person name="Yeh C.M."/>
            <person name="Liu K.W."/>
            <person name="Yoshida K."/>
            <person name="Zhang L.S."/>
            <person name="Chang S.B."/>
            <person name="Chen F."/>
            <person name="Shi Y."/>
            <person name="Su Y.Y."/>
            <person name="Zhang Y.Q."/>
            <person name="Chen L.J."/>
            <person name="Yin Y."/>
            <person name="Lin M."/>
            <person name="Huang H."/>
            <person name="Deng H."/>
            <person name="Wang Z.W."/>
            <person name="Zhu S.L."/>
            <person name="Zhao X."/>
            <person name="Deng C."/>
            <person name="Niu S.C."/>
            <person name="Huang J."/>
            <person name="Wang M."/>
            <person name="Liu G.H."/>
            <person name="Yang H.J."/>
            <person name="Xiao X.J."/>
            <person name="Hsiao Y.Y."/>
            <person name="Wu W.L."/>
            <person name="Chen Y.Y."/>
            <person name="Mitsuda N."/>
            <person name="Ohme-Takagi M."/>
            <person name="Luo Y.B."/>
            <person name="Van de Peer Y."/>
            <person name="Liu Z.J."/>
        </authorList>
    </citation>
    <scope>NUCLEOTIDE SEQUENCE [LARGE SCALE GENOMIC DNA]</scope>
    <source>
        <tissue evidence="1">The whole plant</tissue>
    </source>
</reference>
<name>A0A2I0WWA6_9ASPA</name>